<dbReference type="InterPro" id="IPR037066">
    <property type="entry name" value="Plug_dom_sf"/>
</dbReference>
<comment type="caution">
    <text evidence="10">The sequence shown here is derived from an EMBL/GenBank/DDBJ whole genome shotgun (WGS) entry which is preliminary data.</text>
</comment>
<evidence type="ECO:0000256" key="1">
    <source>
        <dbReference type="ARBA" id="ARBA00004571"/>
    </source>
</evidence>
<dbReference type="Proteomes" id="UP000316778">
    <property type="component" value="Unassembled WGS sequence"/>
</dbReference>
<gene>
    <name evidence="10" type="ORF">LX66_2774</name>
</gene>
<keyword evidence="3 7" id="KW-1134">Transmembrane beta strand</keyword>
<keyword evidence="2 7" id="KW-0813">Transport</keyword>
<dbReference type="InterPro" id="IPR039426">
    <property type="entry name" value="TonB-dep_rcpt-like"/>
</dbReference>
<evidence type="ECO:0000313" key="11">
    <source>
        <dbReference type="Proteomes" id="UP000316778"/>
    </source>
</evidence>
<feature type="chain" id="PRO_5022229331" evidence="8">
    <location>
        <begin position="23"/>
        <end position="1061"/>
    </location>
</feature>
<organism evidence="10 11">
    <name type="scientific">Chitinophaga japonensis</name>
    <name type="common">Flexibacter japonensis</name>
    <dbReference type="NCBI Taxonomy" id="104662"/>
    <lineage>
        <taxon>Bacteria</taxon>
        <taxon>Pseudomonadati</taxon>
        <taxon>Bacteroidota</taxon>
        <taxon>Chitinophagia</taxon>
        <taxon>Chitinophagales</taxon>
        <taxon>Chitinophagaceae</taxon>
        <taxon>Chitinophaga</taxon>
    </lineage>
</organism>
<name>A0A562T5Z5_CHIJA</name>
<sequence>MYTRKILFLLALLCGLSSFAWGQRVSGTVFDKTTHQPVIGATIAADKTHGTVTNEKGEFSLQVPEGAQSLQVSFIGYKTQTIVLTGEKSYAVQLETDGRSLDEYVAVGYGTQRKANLTGAVNTVDVSKTMVSRPLTDPSKALQGVVPGLTITYGNGGLTTAPGINIRGIGSVNGASRPLILVDNVETSDLSIINPSDIESISVLKDAASASIYGARAAFGVVLIKTKSGLRNMKTTVSYSNNFSWSTYTTLPDFADPVKELTGIYEGAQRSGISSPEIFGMQLLKLRDGIANWQQKYAGNRTSDEMVEGEDFEMQDGRMYFYRVWDVKDKMLRKWTPQQIHDLKVMGGSEKVGYYLSAGYSDQGGEMKMNPDNVKKYNIVAGVDATVTKWLDVRGRMLYRQFKYEYPYQYQSYFYYMWRWGAYFPYGTREGTYFRHVPAYLSQARTSSLTDNYQRVDLGATIKVNKHINIRADYTIGRDNNIRHEVGGPISAWDFWASGAPQVRNIATASQNEVEYGTGRYKVNTLNAYATYENTFPGKHKIKFMAGVNAEENESIGFTANRQNPLDPEKGELPLAVGAQTVDGYHGNDAYAGYFTRFNYAFRDKWLLELNGRYDGSSSFPAGDKWAFFPSGSVGYRVTEEPFMQGIRRTLSDWKLRASYGTLGNQDVGGKYFIPSMPVTSANWVTPDNVRAPAIGAPIAVAESLTWERVKMLNLGTDISLFNNRVGVTFDWFERNTTGMHTSKAVGATFGANAPRVNDGTLRTRGWEISIDGVYNINKDLAIYGVFTLADSKSVITQWDNPSMLLSQNYAGKTWGEIWGFETDRYFTEQDDMENKGEIPDQTALASGNFVYGPGDIKYKDLNGDSVINAGKLTATDHGDLKVIGNNQPRYQYGFRIGGSWKHLDLDIFFQGVGKRDFWGIGDVALPLYRGADIMYDHQLDYWTPTNTGAKYPRPYSGNASGRIAGLANGGNNFYPQSKYLLNLAYLRLKNVTLGYSLPDHLLKSMHLQKLRVYVSGQNLADIISNVGIPLDPEITDGELGFIGRTFPFQRTYSFGLQVIF</sequence>
<keyword evidence="4 7" id="KW-0812">Transmembrane</keyword>
<dbReference type="Gene3D" id="2.170.130.10">
    <property type="entry name" value="TonB-dependent receptor, plug domain"/>
    <property type="match status" value="1"/>
</dbReference>
<dbReference type="Gene3D" id="2.60.40.1120">
    <property type="entry name" value="Carboxypeptidase-like, regulatory domain"/>
    <property type="match status" value="1"/>
</dbReference>
<dbReference type="PROSITE" id="PS52016">
    <property type="entry name" value="TONB_DEPENDENT_REC_3"/>
    <property type="match status" value="1"/>
</dbReference>
<dbReference type="SUPFAM" id="SSF56935">
    <property type="entry name" value="Porins"/>
    <property type="match status" value="1"/>
</dbReference>
<keyword evidence="8" id="KW-0732">Signal</keyword>
<evidence type="ECO:0000256" key="4">
    <source>
        <dbReference type="ARBA" id="ARBA00022692"/>
    </source>
</evidence>
<evidence type="ECO:0000256" key="3">
    <source>
        <dbReference type="ARBA" id="ARBA00022452"/>
    </source>
</evidence>
<dbReference type="Gene3D" id="2.40.170.20">
    <property type="entry name" value="TonB-dependent receptor, beta-barrel domain"/>
    <property type="match status" value="1"/>
</dbReference>
<accession>A0A562T5Z5</accession>
<proteinExistence type="inferred from homology"/>
<evidence type="ECO:0000313" key="10">
    <source>
        <dbReference type="EMBL" id="TWI88688.1"/>
    </source>
</evidence>
<keyword evidence="6 7" id="KW-0998">Cell outer membrane</keyword>
<dbReference type="NCBIfam" id="TIGR04057">
    <property type="entry name" value="SusC_RagA_signa"/>
    <property type="match status" value="1"/>
</dbReference>
<dbReference type="GO" id="GO:0009279">
    <property type="term" value="C:cell outer membrane"/>
    <property type="evidence" value="ECO:0007669"/>
    <property type="project" value="UniProtKB-SubCell"/>
</dbReference>
<dbReference type="NCBIfam" id="TIGR04056">
    <property type="entry name" value="OMP_RagA_SusC"/>
    <property type="match status" value="1"/>
</dbReference>
<dbReference type="Pfam" id="PF13715">
    <property type="entry name" value="CarbopepD_reg_2"/>
    <property type="match status" value="1"/>
</dbReference>
<dbReference type="InterPro" id="IPR036942">
    <property type="entry name" value="Beta-barrel_TonB_sf"/>
</dbReference>
<dbReference type="InterPro" id="IPR012910">
    <property type="entry name" value="Plug_dom"/>
</dbReference>
<keyword evidence="11" id="KW-1185">Reference proteome</keyword>
<dbReference type="InterPro" id="IPR023997">
    <property type="entry name" value="TonB-dep_OMP_SusC/RagA_CS"/>
</dbReference>
<evidence type="ECO:0000256" key="7">
    <source>
        <dbReference type="PROSITE-ProRule" id="PRU01360"/>
    </source>
</evidence>
<dbReference type="InterPro" id="IPR023996">
    <property type="entry name" value="TonB-dep_OMP_SusC/RagA"/>
</dbReference>
<evidence type="ECO:0000259" key="9">
    <source>
        <dbReference type="Pfam" id="PF07715"/>
    </source>
</evidence>
<protein>
    <submittedName>
        <fullName evidence="10">TonB-linked SusC/RagA family outer membrane protein</fullName>
    </submittedName>
</protein>
<dbReference type="OrthoDB" id="604358at2"/>
<evidence type="ECO:0000256" key="8">
    <source>
        <dbReference type="SAM" id="SignalP"/>
    </source>
</evidence>
<evidence type="ECO:0000256" key="2">
    <source>
        <dbReference type="ARBA" id="ARBA00022448"/>
    </source>
</evidence>
<reference evidence="10 11" key="1">
    <citation type="journal article" date="2013" name="Stand. Genomic Sci.">
        <title>Genomic Encyclopedia of Type Strains, Phase I: The one thousand microbial genomes (KMG-I) project.</title>
        <authorList>
            <person name="Kyrpides N.C."/>
            <person name="Woyke T."/>
            <person name="Eisen J.A."/>
            <person name="Garrity G."/>
            <person name="Lilburn T.G."/>
            <person name="Beck B.J."/>
            <person name="Whitman W.B."/>
            <person name="Hugenholtz P."/>
            <person name="Klenk H.P."/>
        </authorList>
    </citation>
    <scope>NUCLEOTIDE SEQUENCE [LARGE SCALE GENOMIC DNA]</scope>
    <source>
        <strain evidence="10 11">DSM 13484</strain>
    </source>
</reference>
<dbReference type="EMBL" id="VLLG01000003">
    <property type="protein sequence ID" value="TWI88688.1"/>
    <property type="molecule type" value="Genomic_DNA"/>
</dbReference>
<dbReference type="AlphaFoldDB" id="A0A562T5Z5"/>
<dbReference type="SUPFAM" id="SSF49464">
    <property type="entry name" value="Carboxypeptidase regulatory domain-like"/>
    <property type="match status" value="1"/>
</dbReference>
<dbReference type="Pfam" id="PF07715">
    <property type="entry name" value="Plug"/>
    <property type="match status" value="1"/>
</dbReference>
<dbReference type="RefSeq" id="WP_145714417.1">
    <property type="nucleotide sequence ID" value="NZ_BAAAFY010000001.1"/>
</dbReference>
<comment type="similarity">
    <text evidence="7">Belongs to the TonB-dependent receptor family.</text>
</comment>
<feature type="signal peptide" evidence="8">
    <location>
        <begin position="1"/>
        <end position="22"/>
    </location>
</feature>
<dbReference type="InterPro" id="IPR008969">
    <property type="entry name" value="CarboxyPept-like_regulatory"/>
</dbReference>
<keyword evidence="5 7" id="KW-0472">Membrane</keyword>
<feature type="domain" description="TonB-dependent receptor plug" evidence="9">
    <location>
        <begin position="116"/>
        <end position="221"/>
    </location>
</feature>
<evidence type="ECO:0000256" key="5">
    <source>
        <dbReference type="ARBA" id="ARBA00023136"/>
    </source>
</evidence>
<evidence type="ECO:0000256" key="6">
    <source>
        <dbReference type="ARBA" id="ARBA00023237"/>
    </source>
</evidence>
<comment type="subcellular location">
    <subcellularLocation>
        <location evidence="1 7">Cell outer membrane</location>
        <topology evidence="1 7">Multi-pass membrane protein</topology>
    </subcellularLocation>
</comment>